<dbReference type="OrthoDB" id="6593860at2759"/>
<name>A0A6G0TCK0_APHGL</name>
<dbReference type="Pfam" id="PF21787">
    <property type="entry name" value="TNP-like_RNaseH_N"/>
    <property type="match status" value="1"/>
</dbReference>
<gene>
    <name evidence="3" type="ORF">AGLY_011482</name>
</gene>
<evidence type="ECO:0000313" key="4">
    <source>
        <dbReference type="Proteomes" id="UP000475862"/>
    </source>
</evidence>
<organism evidence="3 4">
    <name type="scientific">Aphis glycines</name>
    <name type="common">Soybean aphid</name>
    <dbReference type="NCBI Taxonomy" id="307491"/>
    <lineage>
        <taxon>Eukaryota</taxon>
        <taxon>Metazoa</taxon>
        <taxon>Ecdysozoa</taxon>
        <taxon>Arthropoda</taxon>
        <taxon>Hexapoda</taxon>
        <taxon>Insecta</taxon>
        <taxon>Pterygota</taxon>
        <taxon>Neoptera</taxon>
        <taxon>Paraneoptera</taxon>
        <taxon>Hemiptera</taxon>
        <taxon>Sternorrhyncha</taxon>
        <taxon>Aphidomorpha</taxon>
        <taxon>Aphidoidea</taxon>
        <taxon>Aphididae</taxon>
        <taxon>Aphidini</taxon>
        <taxon>Aphis</taxon>
        <taxon>Aphis</taxon>
    </lineage>
</organism>
<comment type="caution">
    <text evidence="3">The sequence shown here is derived from an EMBL/GenBank/DDBJ whole genome shotgun (WGS) entry which is preliminary data.</text>
</comment>
<evidence type="ECO:0008006" key="5">
    <source>
        <dbReference type="Google" id="ProtNLM"/>
    </source>
</evidence>
<keyword evidence="4" id="KW-1185">Reference proteome</keyword>
<dbReference type="InterPro" id="IPR048366">
    <property type="entry name" value="TNP-like_GBD"/>
</dbReference>
<proteinExistence type="predicted"/>
<evidence type="ECO:0000259" key="1">
    <source>
        <dbReference type="Pfam" id="PF21787"/>
    </source>
</evidence>
<feature type="domain" description="Transposable element P transposase-like RNase H" evidence="1">
    <location>
        <begin position="271"/>
        <end position="407"/>
    </location>
</feature>
<accession>A0A6G0TCK0</accession>
<evidence type="ECO:0000259" key="2">
    <source>
        <dbReference type="Pfam" id="PF21788"/>
    </source>
</evidence>
<dbReference type="AlphaFoldDB" id="A0A6G0TCK0"/>
<dbReference type="EMBL" id="VYZN01000043">
    <property type="protein sequence ID" value="KAE9530020.1"/>
    <property type="molecule type" value="Genomic_DNA"/>
</dbReference>
<evidence type="ECO:0000313" key="3">
    <source>
        <dbReference type="EMBL" id="KAE9530020.1"/>
    </source>
</evidence>
<sequence length="538" mass="62047">MNLNHNSRICATHFNSDDIITTHPIEKQLVISEDSDKYFHLYEELFDMSDMTNILSIYELKTVEDLENMLSTFENLKVCPGLTNKTDFQKVKSTFSPYQYIETLERFRHAQCTKIASNESSGICNLCKKLYYSMRQKLLRLKHNKPIESYYSPRKQKRIKILQAIQEIRRLKNALSDVHLQMQNVSDTSLKESLANSGVSDIQSEHIKDIFAAAKIKNSKGRRYSENWMMLCLLFQIRSPSGYKFLREQNIIPLPCVNTIRKHLLAIQIGCGFDINFFKLFKKKFSVKTEYQKKGILVLDEIFLRLSIAVNSRTLTYSDLEDFGDEVKGDCKEADKADHGLVLMWQSLAENFTQPIAVFASKGPVKGIDLAKLVIKAIMLLEDGGGHIVGLTSNEASTNRYMWKELGICPSIEEFKNHYENPFDNTRKVFIHLSKPYIKWSDFHDLFLNEAQSLLKVCPKLTTHHFELNNFSKMKVKYATQLFSSSVAVGMKFYREKGLKALQDSHESELFAITLNNMFEALNCRFSAEGIRKNSKDL</sequence>
<dbReference type="Pfam" id="PF21788">
    <property type="entry name" value="TNP-like_GBD"/>
    <property type="match status" value="1"/>
</dbReference>
<dbReference type="InterPro" id="IPR048365">
    <property type="entry name" value="TNP-like_RNaseH_N"/>
</dbReference>
<feature type="domain" description="Transposable element P transposase-like GTP-binding insertion" evidence="2">
    <location>
        <begin position="431"/>
        <end position="526"/>
    </location>
</feature>
<protein>
    <recommendedName>
        <fullName evidence="5">THAP-type domain-containing protein</fullName>
    </recommendedName>
</protein>
<reference evidence="3 4" key="1">
    <citation type="submission" date="2019-08" db="EMBL/GenBank/DDBJ databases">
        <title>The genome of the soybean aphid Biotype 1, its phylome, world population structure and adaptation to the North American continent.</title>
        <authorList>
            <person name="Giordano R."/>
            <person name="Donthu R.K."/>
            <person name="Hernandez A.G."/>
            <person name="Wright C.L."/>
            <person name="Zimin A.V."/>
        </authorList>
    </citation>
    <scope>NUCLEOTIDE SEQUENCE [LARGE SCALE GENOMIC DNA]</scope>
    <source>
        <tissue evidence="3">Whole aphids</tissue>
    </source>
</reference>
<dbReference type="Proteomes" id="UP000475862">
    <property type="component" value="Unassembled WGS sequence"/>
</dbReference>